<evidence type="ECO:0000313" key="3">
    <source>
        <dbReference type="EMBL" id="CDJ62128.1"/>
    </source>
</evidence>
<organism evidence="3 4">
    <name type="scientific">Eimeria necatrix</name>
    <dbReference type="NCBI Taxonomy" id="51315"/>
    <lineage>
        <taxon>Eukaryota</taxon>
        <taxon>Sar</taxon>
        <taxon>Alveolata</taxon>
        <taxon>Apicomplexa</taxon>
        <taxon>Conoidasida</taxon>
        <taxon>Coccidia</taxon>
        <taxon>Eucoccidiorida</taxon>
        <taxon>Eimeriorina</taxon>
        <taxon>Eimeriidae</taxon>
        <taxon>Eimeria</taxon>
    </lineage>
</organism>
<accession>U6MGE5</accession>
<dbReference type="GeneID" id="25470773"/>
<feature type="region of interest" description="Disordered" evidence="1">
    <location>
        <begin position="499"/>
        <end position="548"/>
    </location>
</feature>
<keyword evidence="2" id="KW-0732">Signal</keyword>
<feature type="compositionally biased region" description="Polar residues" evidence="1">
    <location>
        <begin position="531"/>
        <end position="548"/>
    </location>
</feature>
<evidence type="ECO:0000256" key="1">
    <source>
        <dbReference type="SAM" id="MobiDB-lite"/>
    </source>
</evidence>
<feature type="chain" id="PRO_5004675585" evidence="2">
    <location>
        <begin position="22"/>
        <end position="1198"/>
    </location>
</feature>
<dbReference type="EMBL" id="HG722358">
    <property type="protein sequence ID" value="CDJ62128.1"/>
    <property type="molecule type" value="Genomic_DNA"/>
</dbReference>
<feature type="signal peptide" evidence="2">
    <location>
        <begin position="1"/>
        <end position="21"/>
    </location>
</feature>
<feature type="region of interest" description="Disordered" evidence="1">
    <location>
        <begin position="738"/>
        <end position="757"/>
    </location>
</feature>
<dbReference type="AlphaFoldDB" id="U6MGE5"/>
<feature type="region of interest" description="Disordered" evidence="1">
    <location>
        <begin position="661"/>
        <end position="691"/>
    </location>
</feature>
<reference evidence="3" key="1">
    <citation type="submission" date="2013-10" db="EMBL/GenBank/DDBJ databases">
        <title>Genomic analysis of the causative agents of coccidiosis in chickens.</title>
        <authorList>
            <person name="Reid A.J."/>
            <person name="Blake D."/>
            <person name="Billington K."/>
            <person name="Browne H."/>
            <person name="Dunn M."/>
            <person name="Hung S."/>
            <person name="Kawahara F."/>
            <person name="Miranda-Saavedra D."/>
            <person name="Mourier T."/>
            <person name="Nagra H."/>
            <person name="Otto T.D."/>
            <person name="Rawlings N."/>
            <person name="Sanchez A."/>
            <person name="Sanders M."/>
            <person name="Subramaniam C."/>
            <person name="Tay Y."/>
            <person name="Dear P."/>
            <person name="Doerig C."/>
            <person name="Gruber A."/>
            <person name="Parkinson J."/>
            <person name="Shirley M."/>
            <person name="Wan K.L."/>
            <person name="Berriman M."/>
            <person name="Tomley F."/>
            <person name="Pain A."/>
        </authorList>
    </citation>
    <scope>NUCLEOTIDE SEQUENCE [LARGE SCALE GENOMIC DNA]</scope>
    <source>
        <strain evidence="3">Houghton</strain>
    </source>
</reference>
<dbReference type="Proteomes" id="UP000030754">
    <property type="component" value="Unassembled WGS sequence"/>
</dbReference>
<dbReference type="RefSeq" id="XP_013439490.1">
    <property type="nucleotide sequence ID" value="XM_013584036.1"/>
</dbReference>
<evidence type="ECO:0000313" key="4">
    <source>
        <dbReference type="Proteomes" id="UP000030754"/>
    </source>
</evidence>
<sequence>MASVRLPLCLVLDAAVDLTLGLFRMGLADLALCVLRLKEPDALNFLNGTAAGNVAHATGDPTTCPTCARQKKAAEAEHNECVSGYLDNSEVPCTIVKSMHLLQAAGGFVLLHACATAARCGRDDYNCADADRREAILRRIESMEALLRAWGAIKRATSPAQMPAELQGYVNTAVVLSGRLCQHLGSSGYMGTAADLLNSCLCRVDTFEPRMSPSYWPFWWQLAHLLARQGKWAEAHRVCTAVSKAISEATEQTLETKHRYGTAYKQLLFMALMIKCKVWSQVSQPTDAFEELQAAVKAFTSCVSPDQSTVARVGRSIRENGGDIGAHKSTTVYQHLRRLSASSFGENNGPVPSLFMDGCTTTTSKRLTISLSLLILQTGCRDNRRASPWTAAAGAFGDACTSHVQPEEVRNGQHLAEAESAETRSPVSRRRDESRGQRKKRPVLPATAAGNGATGDCNPVESLLLKLLEFTEPMLSDFIVAASKLDMIFTPDACGTFPEPKPAMTAGGELPAKSTAGAHDSAGHGRKKASRQSTATGQNASSATTPPTNEEFLKELVRAAHRAAACLPLAIHAELLWRLADLKDILPPGKLAKCWKALEYRFIYMNLFHPPLTDLEVFAWDATENPLALQKLEGLIRSGWVVASSCDFQGLRNLEEVRLSMPEDDPQASRSATHQLPGTEKQGAFSKETDADTAVQSAENMAATRCIRLLLARHWDWETALRLCSTSSNSVATAPASALKPDVSHGHNRQGQLVDPDGYAKGTSTACRVTKLVTGIPLICGMQLIAAKTPENAATKYKAGMRKVEALPLRDSQVVANSMMHKSTGTGQSHAQQVLETICQMEDDLDDPAAPLRSVRRLHKLLQPVTHAHVVCHGLVSSIQSPATSMVTSCTQKGSETTQLNISNSLTLKPKENSGCEGDRCNERTGGNAANSEFATVHVVQLTSCDHVSEELNHFLVYTRLAAGTSESTAESSFLTDSCRPRASGEEETPPVIGSAPELFKWRLRDGLRSALQSCLGVHHDVVSIIDNSAVWPTPPHPRYNCMMKLPKNLFKGAQGSSIAVWTETEAELPLCILELKLHTWSLMRMLDAALDGRTECQVVEALSSGQRSPAASQEAGSPLPVKGNNHANSSAPPPTQAQRLSIVHDILALWSAALSTEGVEELTKHFCSDYICQVLLTVRLVHHLAKLKSSMSLYRLP</sequence>
<feature type="compositionally biased region" description="Polar residues" evidence="1">
    <location>
        <begin position="1104"/>
        <end position="1116"/>
    </location>
</feature>
<proteinExistence type="predicted"/>
<dbReference type="OrthoDB" id="345785at2759"/>
<feature type="region of interest" description="Disordered" evidence="1">
    <location>
        <begin position="1104"/>
        <end position="1136"/>
    </location>
</feature>
<reference evidence="3" key="2">
    <citation type="submission" date="2013-10" db="EMBL/GenBank/DDBJ databases">
        <authorList>
            <person name="Aslett M."/>
        </authorList>
    </citation>
    <scope>NUCLEOTIDE SEQUENCE [LARGE SCALE GENOMIC DNA]</scope>
    <source>
        <strain evidence="3">Houghton</strain>
    </source>
</reference>
<dbReference type="VEuPathDB" id="ToxoDB:ENH_00005820"/>
<evidence type="ECO:0000256" key="2">
    <source>
        <dbReference type="SAM" id="SignalP"/>
    </source>
</evidence>
<feature type="region of interest" description="Disordered" evidence="1">
    <location>
        <begin position="405"/>
        <end position="455"/>
    </location>
</feature>
<gene>
    <name evidence="3" type="ORF">ENH_00005820</name>
</gene>
<protein>
    <submittedName>
        <fullName evidence="3">Uncharacterized protein</fullName>
    </submittedName>
</protein>
<keyword evidence="4" id="KW-1185">Reference proteome</keyword>
<name>U6MGE5_9EIME</name>